<keyword evidence="2" id="KW-1133">Transmembrane helix</keyword>
<dbReference type="AlphaFoldDB" id="A0A1X6NYP3"/>
<accession>A0A1X6NYP3</accession>
<keyword evidence="2" id="KW-0472">Membrane</keyword>
<evidence type="ECO:0000256" key="2">
    <source>
        <dbReference type="SAM" id="Phobius"/>
    </source>
</evidence>
<proteinExistence type="predicted"/>
<dbReference type="Proteomes" id="UP000218209">
    <property type="component" value="Unassembled WGS sequence"/>
</dbReference>
<dbReference type="EMBL" id="KV918981">
    <property type="protein sequence ID" value="OSX73741.1"/>
    <property type="molecule type" value="Genomic_DNA"/>
</dbReference>
<evidence type="ECO:0000313" key="3">
    <source>
        <dbReference type="EMBL" id="OSX73741.1"/>
    </source>
</evidence>
<feature type="region of interest" description="Disordered" evidence="1">
    <location>
        <begin position="379"/>
        <end position="407"/>
    </location>
</feature>
<organism evidence="3 4">
    <name type="scientific">Porphyra umbilicalis</name>
    <name type="common">Purple laver</name>
    <name type="synonym">Red alga</name>
    <dbReference type="NCBI Taxonomy" id="2786"/>
    <lineage>
        <taxon>Eukaryota</taxon>
        <taxon>Rhodophyta</taxon>
        <taxon>Bangiophyceae</taxon>
        <taxon>Bangiales</taxon>
        <taxon>Bangiaceae</taxon>
        <taxon>Porphyra</taxon>
    </lineage>
</organism>
<reference evidence="3 4" key="1">
    <citation type="submission" date="2017-03" db="EMBL/GenBank/DDBJ databases">
        <title>WGS assembly of Porphyra umbilicalis.</title>
        <authorList>
            <person name="Brawley S.H."/>
            <person name="Blouin N.A."/>
            <person name="Ficko-Blean E."/>
            <person name="Wheeler G.L."/>
            <person name="Lohr M."/>
            <person name="Goodson H.V."/>
            <person name="Jenkins J.W."/>
            <person name="Blaby-Haas C.E."/>
            <person name="Helliwell K.E."/>
            <person name="Chan C."/>
            <person name="Marriage T."/>
            <person name="Bhattacharya D."/>
            <person name="Klein A.S."/>
            <person name="Badis Y."/>
            <person name="Brodie J."/>
            <person name="Cao Y."/>
            <person name="Collen J."/>
            <person name="Dittami S.M."/>
            <person name="Gachon C.M."/>
            <person name="Green B.R."/>
            <person name="Karpowicz S."/>
            <person name="Kim J.W."/>
            <person name="Kudahl U."/>
            <person name="Lin S."/>
            <person name="Michel G."/>
            <person name="Mittag M."/>
            <person name="Olson B.J."/>
            <person name="Pangilinan J."/>
            <person name="Peng Y."/>
            <person name="Qiu H."/>
            <person name="Shu S."/>
            <person name="Singer J.T."/>
            <person name="Smith A.G."/>
            <person name="Sprecher B.N."/>
            <person name="Wagner V."/>
            <person name="Wang W."/>
            <person name="Wang Z.-Y."/>
            <person name="Yan J."/>
            <person name="Yarish C."/>
            <person name="Zoeuner-Riek S."/>
            <person name="Zhuang Y."/>
            <person name="Zou Y."/>
            <person name="Lindquist E.A."/>
            <person name="Grimwood J."/>
            <person name="Barry K."/>
            <person name="Rokhsar D.S."/>
            <person name="Schmutz J."/>
            <person name="Stiller J.W."/>
            <person name="Grossman A.R."/>
            <person name="Prochnik S.E."/>
        </authorList>
    </citation>
    <scope>NUCLEOTIDE SEQUENCE [LARGE SCALE GENOMIC DNA]</scope>
    <source>
        <strain evidence="3">4086291</strain>
    </source>
</reference>
<feature type="region of interest" description="Disordered" evidence="1">
    <location>
        <begin position="253"/>
        <end position="291"/>
    </location>
</feature>
<sequence length="449" mass="42428">MPVGGGGDAAAAATAAAAPPAGTTATVTAGGGADAAGSRGRATQRFSVALFSARTSSLVSAPRLLTYRFSPFSPATGVEPIAAAYAPSTRAYYLVARNVAVANAALPPADYSLNSGVSYTLASLDAAAPAGGGVGGGGDPLPTRLLTVSFPDPATRAGAAELSPAASAFLDVASSASTLQLGVAVTTSVGGPVLTAVRYDFGLSASSRATLSGAAWRGRAAVFGGGAAPSARLPTMLYGSAAAAAASAADATRAGGGGAARGPSPPRWTPAPGAARGGGAPPPSTARPCDAVRASAAGTANATAVLWPPLGAAASSGAGAPAARWEVTFGTRYCAEAVAGAALSAGGTVAYLVGATASPTPTAAAARPARTAGPVAVPSPVAGGGGEEDGVVTAEGERPGGEAAPSGGDDGGVLWGLGLPVVVAIGAGALVAVCVVVAAVAYLVRTSRT</sequence>
<protein>
    <submittedName>
        <fullName evidence="3">Uncharacterized protein</fullName>
    </submittedName>
</protein>
<keyword evidence="4" id="KW-1185">Reference proteome</keyword>
<gene>
    <name evidence="3" type="ORF">BU14_0329s0009</name>
</gene>
<evidence type="ECO:0000256" key="1">
    <source>
        <dbReference type="SAM" id="MobiDB-lite"/>
    </source>
</evidence>
<feature type="transmembrane region" description="Helical" evidence="2">
    <location>
        <begin position="413"/>
        <end position="444"/>
    </location>
</feature>
<name>A0A1X6NYP3_PORUM</name>
<keyword evidence="2" id="KW-0812">Transmembrane</keyword>
<evidence type="ECO:0000313" key="4">
    <source>
        <dbReference type="Proteomes" id="UP000218209"/>
    </source>
</evidence>